<keyword evidence="3" id="KW-1185">Reference proteome</keyword>
<dbReference type="Proteomes" id="UP000053300">
    <property type="component" value="Unassembled WGS sequence"/>
</dbReference>
<dbReference type="STRING" id="225992.B5M06_03425"/>
<dbReference type="AlphaFoldDB" id="A0A0W7Z8P2"/>
<sequence length="91" mass="10682">MPARKKKSVPQRLIRRRPPLTIMREPLTREEVNRLHAHMRKHGPASLTMRQHNAIWDFLFDTPESQAWLSDMAEQIRSGQRGMQPSKSAKK</sequence>
<evidence type="ECO:0000313" key="1">
    <source>
        <dbReference type="EMBL" id="AQZ97458.1"/>
    </source>
</evidence>
<dbReference type="EMBL" id="LPXH01000001">
    <property type="protein sequence ID" value="KUF43710.1"/>
    <property type="molecule type" value="Genomic_DNA"/>
</dbReference>
<reference evidence="1 4" key="2">
    <citation type="submission" date="2017-03" db="EMBL/GenBank/DDBJ databases">
        <title>Rapid Whole Genome Sequencing of Comamonas kerstersii Causing Continuous ambulatory Peritoneal Dialysis-Associated Peritonitis.</title>
        <authorList>
            <person name="Zheng B."/>
        </authorList>
    </citation>
    <scope>NUCLEOTIDE SEQUENCE [LARGE SCALE GENOMIC DNA]</scope>
    <source>
        <strain evidence="1 4">8943</strain>
    </source>
</reference>
<evidence type="ECO:0000313" key="3">
    <source>
        <dbReference type="Proteomes" id="UP000053300"/>
    </source>
</evidence>
<evidence type="ECO:0000313" key="2">
    <source>
        <dbReference type="EMBL" id="KUF43710.1"/>
    </source>
</evidence>
<accession>A0A1V0BBY9</accession>
<dbReference type="RefSeq" id="WP_054067782.1">
    <property type="nucleotide sequence ID" value="NZ_CATYED010000004.1"/>
</dbReference>
<organism evidence="2 3">
    <name type="scientific">Comamonas kerstersii</name>
    <dbReference type="NCBI Taxonomy" id="225992"/>
    <lineage>
        <taxon>Bacteria</taxon>
        <taxon>Pseudomonadati</taxon>
        <taxon>Pseudomonadota</taxon>
        <taxon>Betaproteobacteria</taxon>
        <taxon>Burkholderiales</taxon>
        <taxon>Comamonadaceae</taxon>
        <taxon>Comamonas</taxon>
    </lineage>
</organism>
<dbReference type="EMBL" id="CP020121">
    <property type="protein sequence ID" value="AQZ97458.1"/>
    <property type="molecule type" value="Genomic_DNA"/>
</dbReference>
<accession>A0A1V3TP78</accession>
<dbReference type="GeneID" id="83038367"/>
<name>A0A0W7Z8P2_9BURK</name>
<dbReference type="Proteomes" id="UP000242792">
    <property type="component" value="Chromosome"/>
</dbReference>
<protein>
    <submittedName>
        <fullName evidence="2">Uncharacterized protein</fullName>
    </submittedName>
</protein>
<dbReference type="OrthoDB" id="8795237at2"/>
<gene>
    <name evidence="2" type="ORF">AS359_04975</name>
    <name evidence="1" type="ORF">B5M06_03425</name>
</gene>
<proteinExistence type="predicted"/>
<dbReference type="KEGG" id="cke:B5M06_03425"/>
<reference evidence="2 3" key="1">
    <citation type="submission" date="2015-12" db="EMBL/GenBank/DDBJ databases">
        <title>Complete genome sequence of a multi-drug resistant strain Acidovorax sp. 12322-1.</title>
        <authorList>
            <person name="Ming D."/>
            <person name="Wang M."/>
            <person name="Hu S."/>
            <person name="Zhou Y."/>
            <person name="Jiang T."/>
        </authorList>
    </citation>
    <scope>NUCLEOTIDE SEQUENCE [LARGE SCALE GENOMIC DNA]</scope>
    <source>
        <strain evidence="2 3">12322-1</strain>
    </source>
</reference>
<evidence type="ECO:0000313" key="4">
    <source>
        <dbReference type="Proteomes" id="UP000242792"/>
    </source>
</evidence>
<accession>A0A0W7Z8P2</accession>